<reference evidence="8" key="2">
    <citation type="submission" date="2020-11" db="EMBL/GenBank/DDBJ databases">
        <authorList>
            <consortium name="DOE Joint Genome Institute"/>
            <person name="Kuo A."/>
            <person name="Miyauchi S."/>
            <person name="Kiss E."/>
            <person name="Drula E."/>
            <person name="Kohler A."/>
            <person name="Sanchez-Garcia M."/>
            <person name="Andreopoulos B."/>
            <person name="Barry K.W."/>
            <person name="Bonito G."/>
            <person name="Buee M."/>
            <person name="Carver A."/>
            <person name="Chen C."/>
            <person name="Cichocki N."/>
            <person name="Clum A."/>
            <person name="Culley D."/>
            <person name="Crous P.W."/>
            <person name="Fauchery L."/>
            <person name="Girlanda M."/>
            <person name="Hayes R."/>
            <person name="Keri Z."/>
            <person name="Labutti K."/>
            <person name="Lipzen A."/>
            <person name="Lombard V."/>
            <person name="Magnuson J."/>
            <person name="Maillard F."/>
            <person name="Morin E."/>
            <person name="Murat C."/>
            <person name="Nolan M."/>
            <person name="Ohm R."/>
            <person name="Pangilinan J."/>
            <person name="Pereira M."/>
            <person name="Perotto S."/>
            <person name="Peter M."/>
            <person name="Riley R."/>
            <person name="Sitrit Y."/>
            <person name="Stielow B."/>
            <person name="Szollosi G."/>
            <person name="Zifcakova L."/>
            <person name="Stursova M."/>
            <person name="Spatafora J.W."/>
            <person name="Tedersoo L."/>
            <person name="Vaario L.-M."/>
            <person name="Yamada A."/>
            <person name="Yan M."/>
            <person name="Wang P."/>
            <person name="Xu J."/>
            <person name="Bruns T."/>
            <person name="Baldrian P."/>
            <person name="Vilgalys R."/>
            <person name="Henrissat B."/>
            <person name="Grigoriev I.V."/>
            <person name="Hibbett D."/>
            <person name="Nagy L.G."/>
            <person name="Martin F.M."/>
        </authorList>
    </citation>
    <scope>NUCLEOTIDE SEQUENCE</scope>
    <source>
        <strain evidence="8">UH-Tt-Lm1</strain>
    </source>
</reference>
<dbReference type="InterPro" id="IPR048889">
    <property type="entry name" value="NSUN5_RCM1_N"/>
</dbReference>
<evidence type="ECO:0000256" key="6">
    <source>
        <dbReference type="PROSITE-ProRule" id="PRU01023"/>
    </source>
</evidence>
<gene>
    <name evidence="8" type="ORF">BJ322DRAFT_1098250</name>
</gene>
<keyword evidence="1 6" id="KW-0489">Methyltransferase</keyword>
<dbReference type="Pfam" id="PF01189">
    <property type="entry name" value="Methyltr_RsmB-F"/>
    <property type="match status" value="1"/>
</dbReference>
<evidence type="ECO:0000313" key="9">
    <source>
        <dbReference type="Proteomes" id="UP000736335"/>
    </source>
</evidence>
<dbReference type="GO" id="GO:0005730">
    <property type="term" value="C:nucleolus"/>
    <property type="evidence" value="ECO:0007669"/>
    <property type="project" value="TreeGrafter"/>
</dbReference>
<comment type="similarity">
    <text evidence="6">Belongs to the class I-like SAM-binding methyltransferase superfamily. RsmB/NOP family.</text>
</comment>
<feature type="domain" description="SAM-dependent MTase RsmB/NOP-type" evidence="7">
    <location>
        <begin position="124"/>
        <end position="433"/>
    </location>
</feature>
<name>A0A9P6HNJ5_9AGAM</name>
<dbReference type="InterPro" id="IPR001678">
    <property type="entry name" value="MeTrfase_RsmB-F_NOP2_dom"/>
</dbReference>
<dbReference type="GO" id="GO:0003723">
    <property type="term" value="F:RNA binding"/>
    <property type="evidence" value="ECO:0007669"/>
    <property type="project" value="UniProtKB-UniRule"/>
</dbReference>
<evidence type="ECO:0000259" key="7">
    <source>
        <dbReference type="PROSITE" id="PS51686"/>
    </source>
</evidence>
<evidence type="ECO:0000256" key="3">
    <source>
        <dbReference type="ARBA" id="ARBA00022691"/>
    </source>
</evidence>
<comment type="caution">
    <text evidence="8">The sequence shown here is derived from an EMBL/GenBank/DDBJ whole genome shotgun (WGS) entry which is preliminary data.</text>
</comment>
<dbReference type="AlphaFoldDB" id="A0A9P6HNJ5"/>
<dbReference type="InterPro" id="IPR023267">
    <property type="entry name" value="RCMT"/>
</dbReference>
<feature type="binding site" evidence="6">
    <location>
        <position position="298"/>
    </location>
    <ligand>
        <name>S-adenosyl-L-methionine</name>
        <dbReference type="ChEBI" id="CHEBI:59789"/>
    </ligand>
</feature>
<evidence type="ECO:0000313" key="8">
    <source>
        <dbReference type="EMBL" id="KAF9790451.1"/>
    </source>
</evidence>
<reference evidence="8" key="1">
    <citation type="journal article" date="2020" name="Nat. Commun.">
        <title>Large-scale genome sequencing of mycorrhizal fungi provides insights into the early evolution of symbiotic traits.</title>
        <authorList>
            <person name="Miyauchi S."/>
            <person name="Kiss E."/>
            <person name="Kuo A."/>
            <person name="Drula E."/>
            <person name="Kohler A."/>
            <person name="Sanchez-Garcia M."/>
            <person name="Morin E."/>
            <person name="Andreopoulos B."/>
            <person name="Barry K.W."/>
            <person name="Bonito G."/>
            <person name="Buee M."/>
            <person name="Carver A."/>
            <person name="Chen C."/>
            <person name="Cichocki N."/>
            <person name="Clum A."/>
            <person name="Culley D."/>
            <person name="Crous P.W."/>
            <person name="Fauchery L."/>
            <person name="Girlanda M."/>
            <person name="Hayes R.D."/>
            <person name="Keri Z."/>
            <person name="LaButti K."/>
            <person name="Lipzen A."/>
            <person name="Lombard V."/>
            <person name="Magnuson J."/>
            <person name="Maillard F."/>
            <person name="Murat C."/>
            <person name="Nolan M."/>
            <person name="Ohm R.A."/>
            <person name="Pangilinan J."/>
            <person name="Pereira M.F."/>
            <person name="Perotto S."/>
            <person name="Peter M."/>
            <person name="Pfister S."/>
            <person name="Riley R."/>
            <person name="Sitrit Y."/>
            <person name="Stielow J.B."/>
            <person name="Szollosi G."/>
            <person name="Zifcakova L."/>
            <person name="Stursova M."/>
            <person name="Spatafora J.W."/>
            <person name="Tedersoo L."/>
            <person name="Vaario L.M."/>
            <person name="Yamada A."/>
            <person name="Yan M."/>
            <person name="Wang P."/>
            <person name="Xu J."/>
            <person name="Bruns T."/>
            <person name="Baldrian P."/>
            <person name="Vilgalys R."/>
            <person name="Dunand C."/>
            <person name="Henrissat B."/>
            <person name="Grigoriev I.V."/>
            <person name="Hibbett D."/>
            <person name="Nagy L.G."/>
            <person name="Martin F.M."/>
        </authorList>
    </citation>
    <scope>NUCLEOTIDE SEQUENCE</scope>
    <source>
        <strain evidence="8">UH-Tt-Lm1</strain>
    </source>
</reference>
<protein>
    <submittedName>
        <fullName evidence="8">S-adenosyl-L-methionine-dependent methyltransferase</fullName>
    </submittedName>
</protein>
<dbReference type="SUPFAM" id="SSF53335">
    <property type="entry name" value="S-adenosyl-L-methionine-dependent methyltransferases"/>
    <property type="match status" value="1"/>
</dbReference>
<dbReference type="PANTHER" id="PTHR22807:SF4">
    <property type="entry name" value="28S RRNA (CYTOSINE-C(5))-METHYLTRANSFERASE"/>
    <property type="match status" value="1"/>
</dbReference>
<keyword evidence="2 6" id="KW-0808">Transferase</keyword>
<feature type="binding site" evidence="6">
    <location>
        <position position="278"/>
    </location>
    <ligand>
        <name>S-adenosyl-L-methionine</name>
        <dbReference type="ChEBI" id="CHEBI:59789"/>
    </ligand>
</feature>
<dbReference type="Gene3D" id="3.30.70.1170">
    <property type="entry name" value="Sun protein, domain 3"/>
    <property type="match status" value="1"/>
</dbReference>
<dbReference type="EMBL" id="WIUZ02000002">
    <property type="protein sequence ID" value="KAF9790451.1"/>
    <property type="molecule type" value="Genomic_DNA"/>
</dbReference>
<dbReference type="InterPro" id="IPR029063">
    <property type="entry name" value="SAM-dependent_MTases_sf"/>
</dbReference>
<evidence type="ECO:0000256" key="1">
    <source>
        <dbReference type="ARBA" id="ARBA00022603"/>
    </source>
</evidence>
<evidence type="ECO:0000256" key="2">
    <source>
        <dbReference type="ARBA" id="ARBA00022679"/>
    </source>
</evidence>
<sequence>MNFYFEAAKILDKVDKRQGSIKGVLSSVPEKDRKRMSALVIESLKYKPVLKDVISNSELLKEKKLKSENLVLVLVHDLLLANGIQAGDGPLKQAVLRHKTRLHSEFTRAKIRRGVKSNKELAQTGDERAALIPRYVRVNTNLWTCSEAAKYFKSKGFETADPIENQKGFLEDEHVPNLLLFNPQARFHEEETYQSGKIILQDKASCFPATVLVQDIQEPHGDFIDATAAPGNKSTHLSALLGNKTKLFAFERNEKRFLTLKSMLAKAGCRNVEPMNADFLAIRHDNNKYANVTHILLDPSCSGSGIVNRLDHLTEQDEDDGNDHSKQERLEKLASFQLMMIKHAMGFPSVKRIVYSTCSIHPTENEHVVSKALESSEAKLKCFRLAPRTQVLPNWHRRGIPEEMMTNHAECVIRCSPGDDATNGFFVSCFSAFRKLRD</sequence>
<dbReference type="Pfam" id="PF21148">
    <property type="entry name" value="NSUN5_fdxn-like"/>
    <property type="match status" value="1"/>
</dbReference>
<evidence type="ECO:0000256" key="4">
    <source>
        <dbReference type="ARBA" id="ARBA00022884"/>
    </source>
</evidence>
<keyword evidence="4 6" id="KW-0694">RNA-binding</keyword>
<proteinExistence type="inferred from homology"/>
<feature type="binding site" evidence="6">
    <location>
        <position position="251"/>
    </location>
    <ligand>
        <name>S-adenosyl-L-methionine</name>
        <dbReference type="ChEBI" id="CHEBI:59789"/>
    </ligand>
</feature>
<comment type="catalytic activity">
    <reaction evidence="5">
        <text>a cytidine in 25S rRNA + S-adenosyl-L-methionine = a 5-methylcytidine in 25S rRNA + S-adenosyl-L-homocysteine + H(+)</text>
        <dbReference type="Rhea" id="RHEA:47780"/>
        <dbReference type="Rhea" id="RHEA-COMP:11911"/>
        <dbReference type="Rhea" id="RHEA-COMP:11912"/>
        <dbReference type="ChEBI" id="CHEBI:15378"/>
        <dbReference type="ChEBI" id="CHEBI:57856"/>
        <dbReference type="ChEBI" id="CHEBI:59789"/>
        <dbReference type="ChEBI" id="CHEBI:74483"/>
        <dbReference type="ChEBI" id="CHEBI:82748"/>
    </reaction>
</comment>
<dbReference type="FunFam" id="3.40.50.150:FF:000164">
    <property type="entry name" value="Methyltransferase NSUN5, putative"/>
    <property type="match status" value="1"/>
</dbReference>
<dbReference type="PANTHER" id="PTHR22807">
    <property type="entry name" value="NOP2 YEAST -RELATED NOL1/NOP2/FMU SUN DOMAIN-CONTAINING"/>
    <property type="match status" value="1"/>
</dbReference>
<evidence type="ECO:0000256" key="5">
    <source>
        <dbReference type="ARBA" id="ARBA00053002"/>
    </source>
</evidence>
<organism evidence="8 9">
    <name type="scientific">Thelephora terrestris</name>
    <dbReference type="NCBI Taxonomy" id="56493"/>
    <lineage>
        <taxon>Eukaryota</taxon>
        <taxon>Fungi</taxon>
        <taxon>Dikarya</taxon>
        <taxon>Basidiomycota</taxon>
        <taxon>Agaricomycotina</taxon>
        <taxon>Agaricomycetes</taxon>
        <taxon>Thelephorales</taxon>
        <taxon>Thelephoraceae</taxon>
        <taxon>Thelephora</taxon>
    </lineage>
</organism>
<dbReference type="PRINTS" id="PR02008">
    <property type="entry name" value="RCMTFAMILY"/>
</dbReference>
<keyword evidence="3 6" id="KW-0949">S-adenosyl-L-methionine</keyword>
<comment type="caution">
    <text evidence="6">Lacks conserved residue(s) required for the propagation of feature annotation.</text>
</comment>
<dbReference type="GO" id="GO:0008173">
    <property type="term" value="F:RNA methyltransferase activity"/>
    <property type="evidence" value="ECO:0007669"/>
    <property type="project" value="InterPro"/>
</dbReference>
<dbReference type="Gene3D" id="3.40.50.150">
    <property type="entry name" value="Vaccinia Virus protein VP39"/>
    <property type="match status" value="1"/>
</dbReference>
<dbReference type="Proteomes" id="UP000736335">
    <property type="component" value="Unassembled WGS sequence"/>
</dbReference>
<dbReference type="InterPro" id="IPR049561">
    <property type="entry name" value="NSUN5_7_fdxn-like"/>
</dbReference>
<dbReference type="InterPro" id="IPR049560">
    <property type="entry name" value="MeTrfase_RsmB-F_NOP2_cat"/>
</dbReference>
<feature type="active site" description="Nucleophile" evidence="6">
    <location>
        <position position="358"/>
    </location>
</feature>
<keyword evidence="9" id="KW-1185">Reference proteome</keyword>
<accession>A0A9P6HNJ5</accession>
<dbReference type="OrthoDB" id="435282at2759"/>
<dbReference type="Pfam" id="PF21153">
    <property type="entry name" value="NSUN5_N"/>
    <property type="match status" value="1"/>
</dbReference>
<dbReference type="GO" id="GO:0070475">
    <property type="term" value="P:rRNA base methylation"/>
    <property type="evidence" value="ECO:0007669"/>
    <property type="project" value="TreeGrafter"/>
</dbReference>
<dbReference type="PROSITE" id="PS51686">
    <property type="entry name" value="SAM_MT_RSMB_NOP"/>
    <property type="match status" value="1"/>
</dbReference>